<gene>
    <name evidence="1" type="ORF">S01H1_20216</name>
</gene>
<comment type="caution">
    <text evidence="1">The sequence shown here is derived from an EMBL/GenBank/DDBJ whole genome shotgun (WGS) entry which is preliminary data.</text>
</comment>
<evidence type="ECO:0000313" key="1">
    <source>
        <dbReference type="EMBL" id="GAF99042.1"/>
    </source>
</evidence>
<sequence>MTVNEAEIRGCPPHLIAKMRRHGIASFSTPHDLDNINWKKLERDVDFLLFEF</sequence>
<protein>
    <submittedName>
        <fullName evidence="1">Uncharacterized protein</fullName>
    </submittedName>
</protein>
<name>X0UF86_9ZZZZ</name>
<dbReference type="EMBL" id="BARS01011027">
    <property type="protein sequence ID" value="GAF99042.1"/>
    <property type="molecule type" value="Genomic_DNA"/>
</dbReference>
<organism evidence="1">
    <name type="scientific">marine sediment metagenome</name>
    <dbReference type="NCBI Taxonomy" id="412755"/>
    <lineage>
        <taxon>unclassified sequences</taxon>
        <taxon>metagenomes</taxon>
        <taxon>ecological metagenomes</taxon>
    </lineage>
</organism>
<accession>X0UF86</accession>
<dbReference type="AlphaFoldDB" id="X0UF86"/>
<proteinExistence type="predicted"/>
<feature type="non-terminal residue" evidence="1">
    <location>
        <position position="52"/>
    </location>
</feature>
<reference evidence="1" key="1">
    <citation type="journal article" date="2014" name="Front. Microbiol.">
        <title>High frequency of phylogenetically diverse reductive dehalogenase-homologous genes in deep subseafloor sedimentary metagenomes.</title>
        <authorList>
            <person name="Kawai M."/>
            <person name="Futagami T."/>
            <person name="Toyoda A."/>
            <person name="Takaki Y."/>
            <person name="Nishi S."/>
            <person name="Hori S."/>
            <person name="Arai W."/>
            <person name="Tsubouchi T."/>
            <person name="Morono Y."/>
            <person name="Uchiyama I."/>
            <person name="Ito T."/>
            <person name="Fujiyama A."/>
            <person name="Inagaki F."/>
            <person name="Takami H."/>
        </authorList>
    </citation>
    <scope>NUCLEOTIDE SEQUENCE</scope>
    <source>
        <strain evidence="1">Expedition CK06-06</strain>
    </source>
</reference>